<reference evidence="10" key="2">
    <citation type="submission" date="2019-07" db="EMBL/GenBank/DDBJ databases">
        <authorList>
            <person name="Whitman W."/>
            <person name="Huntemann M."/>
            <person name="Clum A."/>
            <person name="Pillay M."/>
            <person name="Palaniappan K."/>
            <person name="Varghese N."/>
            <person name="Mikhailova N."/>
            <person name="Stamatis D."/>
            <person name="Reddy T."/>
            <person name="Daum C."/>
            <person name="Shapiro N."/>
            <person name="Ivanova N."/>
            <person name="Kyrpides N."/>
            <person name="Woyke T."/>
        </authorList>
    </citation>
    <scope>NUCLEOTIDE SEQUENCE</scope>
    <source>
        <strain evidence="10">CGMCC 1.10685</strain>
    </source>
</reference>
<proteinExistence type="inferred from homology"/>
<dbReference type="EMBL" id="CP046904">
    <property type="protein sequence ID" value="QGZ38332.1"/>
    <property type="molecule type" value="Genomic_DNA"/>
</dbReference>
<organism evidence="10 11">
    <name type="scientific">Pseudoduganella flava</name>
    <dbReference type="NCBI Taxonomy" id="871742"/>
    <lineage>
        <taxon>Bacteria</taxon>
        <taxon>Pseudomonadati</taxon>
        <taxon>Pseudomonadota</taxon>
        <taxon>Betaproteobacteria</taxon>
        <taxon>Burkholderiales</taxon>
        <taxon>Oxalobacteraceae</taxon>
        <taxon>Telluria group</taxon>
        <taxon>Pseudoduganella</taxon>
    </lineage>
</organism>
<dbReference type="AlphaFoldDB" id="A0A562Q0C2"/>
<sequence length="356" mass="37334">MGIRLAELVERFGGELIGDPATEVVGIAPLTDAGVSHISFLTNSKFRAQAGQSQAAALIVSPNDDALVAETYQGARIVTKNPYAYFARVAQLFESLTAFVPPAGIHPTAYVDPAAQVDPTAHIGPHVTVEAGAVVKARAVIDAGCYIGRDAVVGEDTHFFANVTFHARCTIGARCILHSGAVIGTDGFGFASEGGVYIKIPQVGRVVIGDDVDIGANTTVDRGALEDTVIEDGVKLDNLIQIAHNCHIGAHTAMAGCVGVAGSAKIGKHCTFGGAAMISGHITIADNVFVTAATMVPRSITEPGQYTGFYPMAKNSEWERSAVVVRNAAGLREKVRELEKQIKAITTPKTLQEDES</sequence>
<dbReference type="NCBIfam" id="TIGR01853">
    <property type="entry name" value="lipid_A_lpxD"/>
    <property type="match status" value="1"/>
</dbReference>
<dbReference type="UniPathway" id="UPA00973"/>
<comment type="catalytic activity">
    <reaction evidence="7">
        <text>a UDP-3-O-[(3R)-3-hydroxyacyl]-alpha-D-glucosamine + a (3R)-hydroxyacyl-[ACP] = a UDP-2-N,3-O-bis[(3R)-3-hydroxyacyl]-alpha-D-glucosamine + holo-[ACP] + H(+)</text>
        <dbReference type="Rhea" id="RHEA:53836"/>
        <dbReference type="Rhea" id="RHEA-COMP:9685"/>
        <dbReference type="Rhea" id="RHEA-COMP:9945"/>
        <dbReference type="ChEBI" id="CHEBI:15378"/>
        <dbReference type="ChEBI" id="CHEBI:64479"/>
        <dbReference type="ChEBI" id="CHEBI:78827"/>
        <dbReference type="ChEBI" id="CHEBI:137740"/>
        <dbReference type="ChEBI" id="CHEBI:137748"/>
        <dbReference type="EC" id="2.3.1.191"/>
    </reaction>
</comment>
<gene>
    <name evidence="7 9" type="primary">lpxD</name>
    <name evidence="9" type="ORF">GO485_04205</name>
    <name evidence="10" type="ORF">IP92_01358</name>
</gene>
<evidence type="ECO:0000256" key="4">
    <source>
        <dbReference type="ARBA" id="ARBA00022737"/>
    </source>
</evidence>
<dbReference type="EMBL" id="VLKW01000002">
    <property type="protein sequence ID" value="TWI50129.1"/>
    <property type="molecule type" value="Genomic_DNA"/>
</dbReference>
<dbReference type="HAMAP" id="MF_00523">
    <property type="entry name" value="LpxD"/>
    <property type="match status" value="1"/>
</dbReference>
<dbReference type="GO" id="GO:0009245">
    <property type="term" value="P:lipid A biosynthetic process"/>
    <property type="evidence" value="ECO:0007669"/>
    <property type="project" value="UniProtKB-UniRule"/>
</dbReference>
<evidence type="ECO:0000256" key="6">
    <source>
        <dbReference type="ARBA" id="ARBA00023315"/>
    </source>
</evidence>
<dbReference type="NCBIfam" id="NF002060">
    <property type="entry name" value="PRK00892.1"/>
    <property type="match status" value="1"/>
</dbReference>
<evidence type="ECO:0000256" key="3">
    <source>
        <dbReference type="ARBA" id="ARBA00022679"/>
    </source>
</evidence>
<dbReference type="InterPro" id="IPR011004">
    <property type="entry name" value="Trimer_LpxA-like_sf"/>
</dbReference>
<evidence type="ECO:0000256" key="5">
    <source>
        <dbReference type="ARBA" id="ARBA00023098"/>
    </source>
</evidence>
<keyword evidence="1 7" id="KW-0444">Lipid biosynthesis</keyword>
<evidence type="ECO:0000313" key="10">
    <source>
        <dbReference type="EMBL" id="TWI50129.1"/>
    </source>
</evidence>
<comment type="pathway">
    <text evidence="7">Bacterial outer membrane biogenesis; LPS lipid A biosynthesis.</text>
</comment>
<evidence type="ECO:0000313" key="11">
    <source>
        <dbReference type="Proteomes" id="UP000315112"/>
    </source>
</evidence>
<dbReference type="PANTHER" id="PTHR43378">
    <property type="entry name" value="UDP-3-O-ACYLGLUCOSAMINE N-ACYLTRANSFERASE"/>
    <property type="match status" value="1"/>
</dbReference>
<dbReference type="GO" id="GO:0103118">
    <property type="term" value="F:UDP-3-O-[(3R)-3-hydroxyacyl]-glucosamine N-acyltransferase activity"/>
    <property type="evidence" value="ECO:0007669"/>
    <property type="project" value="UniProtKB-EC"/>
</dbReference>
<dbReference type="CDD" id="cd03352">
    <property type="entry name" value="LbH_LpxD"/>
    <property type="match status" value="1"/>
</dbReference>
<dbReference type="Proteomes" id="UP000437862">
    <property type="component" value="Chromosome"/>
</dbReference>
<evidence type="ECO:0000313" key="12">
    <source>
        <dbReference type="Proteomes" id="UP000437862"/>
    </source>
</evidence>
<name>A0A562Q0C2_9BURK</name>
<comment type="similarity">
    <text evidence="7">Belongs to the transferase hexapeptide repeat family. LpxD subfamily.</text>
</comment>
<dbReference type="GO" id="GO:0016410">
    <property type="term" value="F:N-acyltransferase activity"/>
    <property type="evidence" value="ECO:0007669"/>
    <property type="project" value="InterPro"/>
</dbReference>
<dbReference type="Pfam" id="PF14602">
    <property type="entry name" value="Hexapep_2"/>
    <property type="match status" value="1"/>
</dbReference>
<dbReference type="PANTHER" id="PTHR43378:SF2">
    <property type="entry name" value="UDP-3-O-ACYLGLUCOSAMINE N-ACYLTRANSFERASE 1, MITOCHONDRIAL-RELATED"/>
    <property type="match status" value="1"/>
</dbReference>
<keyword evidence="4 7" id="KW-0677">Repeat</keyword>
<dbReference type="InterPro" id="IPR001451">
    <property type="entry name" value="Hexapep"/>
</dbReference>
<evidence type="ECO:0000313" key="9">
    <source>
        <dbReference type="EMBL" id="QGZ38332.1"/>
    </source>
</evidence>
<dbReference type="OrthoDB" id="9784739at2"/>
<dbReference type="Gene3D" id="3.40.1390.10">
    <property type="entry name" value="MurE/MurF, N-terminal domain"/>
    <property type="match status" value="1"/>
</dbReference>
<feature type="active site" description="Proton acceptor" evidence="7">
    <location>
        <position position="244"/>
    </location>
</feature>
<protein>
    <recommendedName>
        <fullName evidence="7">UDP-3-O-acylglucosamine N-acyltransferase</fullName>
        <ecNumber evidence="7">2.3.1.191</ecNumber>
    </recommendedName>
</protein>
<dbReference type="RefSeq" id="WP_145873761.1">
    <property type="nucleotide sequence ID" value="NZ_CP046904.1"/>
</dbReference>
<evidence type="ECO:0000256" key="2">
    <source>
        <dbReference type="ARBA" id="ARBA00022556"/>
    </source>
</evidence>
<evidence type="ECO:0000259" key="8">
    <source>
        <dbReference type="Pfam" id="PF04613"/>
    </source>
</evidence>
<dbReference type="Pfam" id="PF00132">
    <property type="entry name" value="Hexapep"/>
    <property type="match status" value="1"/>
</dbReference>
<reference evidence="9 12" key="3">
    <citation type="submission" date="2019-12" db="EMBL/GenBank/DDBJ databases">
        <title>Draft Genome Sequences of Six Type Strains of the Genus Massilia.</title>
        <authorList>
            <person name="Miess H."/>
            <person name="Frediansyah A."/>
            <person name="Goeker M."/>
            <person name="Gross H."/>
        </authorList>
    </citation>
    <scope>NUCLEOTIDE SEQUENCE [LARGE SCALE GENOMIC DNA]</scope>
    <source>
        <strain evidence="9 12">DSM 26639</strain>
    </source>
</reference>
<dbReference type="Pfam" id="PF04613">
    <property type="entry name" value="LpxD"/>
    <property type="match status" value="1"/>
</dbReference>
<reference evidence="10 11" key="1">
    <citation type="journal article" date="2015" name="Stand. Genomic Sci.">
        <title>Genomic Encyclopedia of Bacterial and Archaeal Type Strains, Phase III: the genomes of soil and plant-associated and newly described type strains.</title>
        <authorList>
            <person name="Whitman W.B."/>
            <person name="Woyke T."/>
            <person name="Klenk H.P."/>
            <person name="Zhou Y."/>
            <person name="Lilburn T.G."/>
            <person name="Beck B.J."/>
            <person name="De Vos P."/>
            <person name="Vandamme P."/>
            <person name="Eisen J.A."/>
            <person name="Garrity G."/>
            <person name="Hugenholtz P."/>
            <person name="Kyrpides N.C."/>
        </authorList>
    </citation>
    <scope>NUCLEOTIDE SEQUENCE [LARGE SCALE GENOMIC DNA]</scope>
    <source>
        <strain evidence="10 11">CGMCC 1.10685</strain>
    </source>
</reference>
<comment type="function">
    <text evidence="7">Catalyzes the N-acylation of UDP-3-O-acylglucosamine using 3-hydroxyacyl-ACP as the acyl donor. Is involved in the biosynthesis of lipid A, a phosphorylated glycolipid that anchors the lipopolysaccharide to the outer membrane of the cell.</text>
</comment>
<dbReference type="Gene3D" id="2.160.10.10">
    <property type="entry name" value="Hexapeptide repeat proteins"/>
    <property type="match status" value="1"/>
</dbReference>
<keyword evidence="3 7" id="KW-0808">Transferase</keyword>
<feature type="domain" description="UDP-3-O-[3-hydroxymyristoyl] glucosamine N-acyltransferase non-repeat region" evidence="8">
    <location>
        <begin position="22"/>
        <end position="92"/>
    </location>
</feature>
<dbReference type="InterPro" id="IPR020573">
    <property type="entry name" value="UDP_GlcNAc_AcTrfase_non-rep"/>
</dbReference>
<evidence type="ECO:0000256" key="1">
    <source>
        <dbReference type="ARBA" id="ARBA00022516"/>
    </source>
</evidence>
<accession>A0A562Q0C2</accession>
<dbReference type="EC" id="2.3.1.191" evidence="7"/>
<dbReference type="SUPFAM" id="SSF51161">
    <property type="entry name" value="Trimeric LpxA-like enzymes"/>
    <property type="match status" value="1"/>
</dbReference>
<keyword evidence="2 7" id="KW-0441">Lipid A biosynthesis</keyword>
<dbReference type="GO" id="GO:0016020">
    <property type="term" value="C:membrane"/>
    <property type="evidence" value="ECO:0007669"/>
    <property type="project" value="GOC"/>
</dbReference>
<dbReference type="InterPro" id="IPR007691">
    <property type="entry name" value="LpxD"/>
</dbReference>
<dbReference type="Proteomes" id="UP000315112">
    <property type="component" value="Unassembled WGS sequence"/>
</dbReference>
<keyword evidence="5 7" id="KW-0443">Lipid metabolism</keyword>
<comment type="subunit">
    <text evidence="7">Homotrimer.</text>
</comment>
<keyword evidence="6 7" id="KW-0012">Acyltransferase</keyword>
<keyword evidence="12" id="KW-1185">Reference proteome</keyword>
<evidence type="ECO:0000256" key="7">
    <source>
        <dbReference type="HAMAP-Rule" id="MF_00523"/>
    </source>
</evidence>